<dbReference type="GO" id="GO:0003886">
    <property type="term" value="F:DNA (cytosine-5-)-methyltransferase activity"/>
    <property type="evidence" value="ECO:0007669"/>
    <property type="project" value="UniProtKB-EC"/>
</dbReference>
<dbReference type="InterPro" id="IPR050390">
    <property type="entry name" value="C5-Methyltransferase"/>
</dbReference>
<keyword evidence="4 6" id="KW-0949">S-adenosyl-L-methionine</keyword>
<dbReference type="InterPro" id="IPR029063">
    <property type="entry name" value="SAM-dependent_MTases_sf"/>
</dbReference>
<evidence type="ECO:0000256" key="6">
    <source>
        <dbReference type="PROSITE-ProRule" id="PRU01016"/>
    </source>
</evidence>
<reference evidence="9 10" key="1">
    <citation type="submission" date="2024-10" db="EMBL/GenBank/DDBJ databases">
        <title>The Natural Products Discovery Center: Release of the First 8490 Sequenced Strains for Exploring Actinobacteria Biosynthetic Diversity.</title>
        <authorList>
            <person name="Kalkreuter E."/>
            <person name="Kautsar S.A."/>
            <person name="Yang D."/>
            <person name="Bader C.D."/>
            <person name="Teijaro C.N."/>
            <person name="Fluegel L."/>
            <person name="Davis C.M."/>
            <person name="Simpson J.R."/>
            <person name="Lauterbach L."/>
            <person name="Steele A.D."/>
            <person name="Gui C."/>
            <person name="Meng S."/>
            <person name="Li G."/>
            <person name="Viehrig K."/>
            <person name="Ye F."/>
            <person name="Su P."/>
            <person name="Kiefer A.F."/>
            <person name="Nichols A."/>
            <person name="Cepeda A.J."/>
            <person name="Yan W."/>
            <person name="Fan B."/>
            <person name="Jiang Y."/>
            <person name="Adhikari A."/>
            <person name="Zheng C.-J."/>
            <person name="Schuster L."/>
            <person name="Cowan T.M."/>
            <person name="Smanski M.J."/>
            <person name="Chevrette M.G."/>
            <person name="De Carvalho L.P.S."/>
            <person name="Shen B."/>
        </authorList>
    </citation>
    <scope>NUCLEOTIDE SEQUENCE [LARGE SCALE GENOMIC DNA]</scope>
    <source>
        <strain evidence="9 10">NPDC020568</strain>
    </source>
</reference>
<dbReference type="Gene3D" id="3.40.50.150">
    <property type="entry name" value="Vaccinia Virus protein VP39"/>
    <property type="match status" value="1"/>
</dbReference>
<dbReference type="Proteomes" id="UP001611263">
    <property type="component" value="Unassembled WGS sequence"/>
</dbReference>
<proteinExistence type="inferred from homology"/>
<accession>A0ABW7TI07</accession>
<keyword evidence="3 6" id="KW-0808">Transferase</keyword>
<dbReference type="PANTHER" id="PTHR10629">
    <property type="entry name" value="CYTOSINE-SPECIFIC METHYLTRANSFERASE"/>
    <property type="match status" value="1"/>
</dbReference>
<dbReference type="EC" id="2.1.1.37" evidence="1"/>
<gene>
    <name evidence="9" type="ORF">ACH4WX_01760</name>
</gene>
<dbReference type="PRINTS" id="PR00105">
    <property type="entry name" value="C5METTRFRASE"/>
</dbReference>
<evidence type="ECO:0000256" key="7">
    <source>
        <dbReference type="RuleBase" id="RU000416"/>
    </source>
</evidence>
<dbReference type="GeneID" id="93506320"/>
<feature type="region of interest" description="Disordered" evidence="8">
    <location>
        <begin position="1"/>
        <end position="30"/>
    </location>
</feature>
<evidence type="ECO:0000313" key="10">
    <source>
        <dbReference type="Proteomes" id="UP001611263"/>
    </source>
</evidence>
<evidence type="ECO:0000256" key="2">
    <source>
        <dbReference type="ARBA" id="ARBA00022603"/>
    </source>
</evidence>
<name>A0ABW7TI07_9NOCA</name>
<dbReference type="GO" id="GO:0032259">
    <property type="term" value="P:methylation"/>
    <property type="evidence" value="ECO:0007669"/>
    <property type="project" value="UniProtKB-KW"/>
</dbReference>
<dbReference type="PANTHER" id="PTHR10629:SF52">
    <property type="entry name" value="DNA (CYTOSINE-5)-METHYLTRANSFERASE 1"/>
    <property type="match status" value="1"/>
</dbReference>
<feature type="active site" evidence="6">
    <location>
        <position position="116"/>
    </location>
</feature>
<keyword evidence="2 6" id="KW-0489">Methyltransferase</keyword>
<dbReference type="Gene3D" id="3.90.120.10">
    <property type="entry name" value="DNA Methylase, subunit A, domain 2"/>
    <property type="match status" value="1"/>
</dbReference>
<keyword evidence="10" id="KW-1185">Reference proteome</keyword>
<evidence type="ECO:0000256" key="1">
    <source>
        <dbReference type="ARBA" id="ARBA00011975"/>
    </source>
</evidence>
<keyword evidence="5" id="KW-0680">Restriction system</keyword>
<dbReference type="InterPro" id="IPR001525">
    <property type="entry name" value="C5_MeTfrase"/>
</dbReference>
<dbReference type="EMBL" id="JBIRUQ010000001">
    <property type="protein sequence ID" value="MFI1459429.1"/>
    <property type="molecule type" value="Genomic_DNA"/>
</dbReference>
<comment type="caution">
    <text evidence="9">The sequence shown here is derived from an EMBL/GenBank/DDBJ whole genome shotgun (WGS) entry which is preliminary data.</text>
</comment>
<protein>
    <recommendedName>
        <fullName evidence="1">DNA (cytosine-5-)-methyltransferase</fullName>
        <ecNumber evidence="1">2.1.1.37</ecNumber>
    </recommendedName>
</protein>
<dbReference type="RefSeq" id="WP_081595661.1">
    <property type="nucleotide sequence ID" value="NZ_JBIRUQ010000001.1"/>
</dbReference>
<dbReference type="SUPFAM" id="SSF53335">
    <property type="entry name" value="S-adenosyl-L-methionine-dependent methyltransferases"/>
    <property type="match status" value="1"/>
</dbReference>
<dbReference type="NCBIfam" id="TIGR00675">
    <property type="entry name" value="dcm"/>
    <property type="match status" value="1"/>
</dbReference>
<dbReference type="Pfam" id="PF00145">
    <property type="entry name" value="DNA_methylase"/>
    <property type="match status" value="1"/>
</dbReference>
<dbReference type="PROSITE" id="PS51679">
    <property type="entry name" value="SAM_MT_C5"/>
    <property type="match status" value="1"/>
</dbReference>
<evidence type="ECO:0000256" key="5">
    <source>
        <dbReference type="ARBA" id="ARBA00022747"/>
    </source>
</evidence>
<evidence type="ECO:0000256" key="8">
    <source>
        <dbReference type="SAM" id="MobiDB-lite"/>
    </source>
</evidence>
<evidence type="ECO:0000256" key="3">
    <source>
        <dbReference type="ARBA" id="ARBA00022679"/>
    </source>
</evidence>
<comment type="similarity">
    <text evidence="6 7">Belongs to the class I-like SAM-binding methyltransferase superfamily. C5-methyltransferase family.</text>
</comment>
<evidence type="ECO:0000313" key="9">
    <source>
        <dbReference type="EMBL" id="MFI1459429.1"/>
    </source>
</evidence>
<sequence>MNRVVPAPVERESTRPPSRQSPDEHLTGTASDTLPKIVSLFSGAGGLDLGFHRASFPLTFAVDLSPAAIQTHRRNFKGTVSVAADLEELGADGVLAHLDGLLEPGDSIGVIGGPPCQGFSRANTGSSANDPRNRLPLLYLQIVQALQDRYTVEFVLFENVLGIRDAKHSVTFHGILSKFQEIGLTPDVSEYSALDYGVAQTRNRVIISGFRDEMVARNFKPERVEATNLTVHSVIGSLPDPAFFARDLDKSAIPHHENHWTMRPVSKRFSRPGGADRAGRSFRRLEWHKPSPTVAYGHREIHVHPDGRRRLSIYEAMLLQGFPHDFVLEGTLSSQVEQVSNAVPPPLAQSLATAIERATQRANRKSATGEALSA</sequence>
<organism evidence="9 10">
    <name type="scientific">Nocardia carnea</name>
    <dbReference type="NCBI Taxonomy" id="37328"/>
    <lineage>
        <taxon>Bacteria</taxon>
        <taxon>Bacillati</taxon>
        <taxon>Actinomycetota</taxon>
        <taxon>Actinomycetes</taxon>
        <taxon>Mycobacteriales</taxon>
        <taxon>Nocardiaceae</taxon>
        <taxon>Nocardia</taxon>
    </lineage>
</organism>
<evidence type="ECO:0000256" key="4">
    <source>
        <dbReference type="ARBA" id="ARBA00022691"/>
    </source>
</evidence>